<dbReference type="Proteomes" id="UP001469553">
    <property type="component" value="Unassembled WGS sequence"/>
</dbReference>
<reference evidence="1 2" key="1">
    <citation type="submission" date="2021-06" db="EMBL/GenBank/DDBJ databases">
        <authorList>
            <person name="Palmer J.M."/>
        </authorList>
    </citation>
    <scope>NUCLEOTIDE SEQUENCE [LARGE SCALE GENOMIC DNA]</scope>
    <source>
        <strain evidence="1 2">AS_MEX2019</strain>
        <tissue evidence="1">Muscle</tissue>
    </source>
</reference>
<evidence type="ECO:0000313" key="1">
    <source>
        <dbReference type="EMBL" id="MEQ2287008.1"/>
    </source>
</evidence>
<protein>
    <submittedName>
        <fullName evidence="1">Uncharacterized protein</fullName>
    </submittedName>
</protein>
<dbReference type="EMBL" id="JAHRIP010019235">
    <property type="protein sequence ID" value="MEQ2287008.1"/>
    <property type="molecule type" value="Genomic_DNA"/>
</dbReference>
<comment type="caution">
    <text evidence="1">The sequence shown here is derived from an EMBL/GenBank/DDBJ whole genome shotgun (WGS) entry which is preliminary data.</text>
</comment>
<keyword evidence="2" id="KW-1185">Reference proteome</keyword>
<accession>A0ABV0XZR8</accession>
<gene>
    <name evidence="1" type="ORF">AMECASPLE_008120</name>
</gene>
<name>A0ABV0XZR8_9TELE</name>
<evidence type="ECO:0000313" key="2">
    <source>
        <dbReference type="Proteomes" id="UP001469553"/>
    </source>
</evidence>
<sequence>MCLSANLHHYQCEFPSFLKEEGFKGCKKGGKGSCLPYWCRERPKTSLLYLRDTQSQKDGVNARTGIRLCQGSNGRSRFSVSWLLPSVMDWEVNNRYVLGSSVRSILCSHFSDLL</sequence>
<organism evidence="1 2">
    <name type="scientific">Ameca splendens</name>
    <dbReference type="NCBI Taxonomy" id="208324"/>
    <lineage>
        <taxon>Eukaryota</taxon>
        <taxon>Metazoa</taxon>
        <taxon>Chordata</taxon>
        <taxon>Craniata</taxon>
        <taxon>Vertebrata</taxon>
        <taxon>Euteleostomi</taxon>
        <taxon>Actinopterygii</taxon>
        <taxon>Neopterygii</taxon>
        <taxon>Teleostei</taxon>
        <taxon>Neoteleostei</taxon>
        <taxon>Acanthomorphata</taxon>
        <taxon>Ovalentaria</taxon>
        <taxon>Atherinomorphae</taxon>
        <taxon>Cyprinodontiformes</taxon>
        <taxon>Goodeidae</taxon>
        <taxon>Ameca</taxon>
    </lineage>
</organism>
<proteinExistence type="predicted"/>